<gene>
    <name evidence="3" type="ORF">CELE_ZC239.16</name>
    <name evidence="3 5" type="ORF">ZC239.16</name>
</gene>
<reference evidence="3 4" key="1">
    <citation type="journal article" date="1998" name="Science">
        <title>Genome sequence of the nematode C. elegans: a platform for investigating biology.</title>
        <authorList>
            <consortium name="The C. elegans sequencing consortium"/>
            <person name="Sulson J.E."/>
            <person name="Waterston R."/>
        </authorList>
    </citation>
    <scope>NUCLEOTIDE SEQUENCE [LARGE SCALE GENOMIC DNA]</scope>
    <source>
        <strain evidence="3 4">Bristol N2</strain>
    </source>
</reference>
<dbReference type="FunCoup" id="P91564">
    <property type="interactions" value="1"/>
</dbReference>
<dbReference type="PANTHER" id="PTHR11145">
    <property type="entry name" value="BTB/POZ DOMAIN-CONTAINING ADAPTER FOR CUL3-MEDIATED RHOA DEGRADATION PROTEIN FAMILY MEMBER"/>
    <property type="match status" value="1"/>
</dbReference>
<dbReference type="CTD" id="191126"/>
<dbReference type="Gene3D" id="3.30.710.10">
    <property type="entry name" value="Potassium Channel Kv1.1, Chain A"/>
    <property type="match status" value="1"/>
</dbReference>
<evidence type="ECO:0000259" key="2">
    <source>
        <dbReference type="PROSITE" id="PS50097"/>
    </source>
</evidence>
<dbReference type="AlphaFoldDB" id="P91564"/>
<sequence>MSEIIKLDVGGTIFKTSKDTLTKFHSFFKTMLECKTGPKIEKTGCIFIDRSPKHFELILNLMRDGDLPLPEDERELRELMAEAQFYWLDGLVLMCCDKLNSTKKVQIDQRANTKKYDLSWFFVFSIIFLVLVFVYYMPALKGYFIVEKRNKCYLF</sequence>
<keyword evidence="1" id="KW-0812">Transmembrane</keyword>
<dbReference type="SMR" id="P91564"/>
<evidence type="ECO:0000256" key="1">
    <source>
        <dbReference type="SAM" id="Phobius"/>
    </source>
</evidence>
<protein>
    <submittedName>
        <fullName evidence="3">BTB domain-containing protein</fullName>
    </submittedName>
</protein>
<dbReference type="SUPFAM" id="SSF54695">
    <property type="entry name" value="POZ domain"/>
    <property type="match status" value="1"/>
</dbReference>
<dbReference type="OrthoDB" id="2414723at2759"/>
<dbReference type="PhylomeDB" id="P91564"/>
<proteinExistence type="predicted"/>
<dbReference type="IntAct" id="P91564">
    <property type="interactions" value="1"/>
</dbReference>
<dbReference type="Bgee" id="WBGene00022574">
    <property type="expression patterns" value="Expressed in larva and 1 other cell type or tissue"/>
</dbReference>
<evidence type="ECO:0000313" key="3">
    <source>
        <dbReference type="EMBL" id="CCD64939.1"/>
    </source>
</evidence>
<dbReference type="PIR" id="T25979">
    <property type="entry name" value="T25979"/>
</dbReference>
<keyword evidence="1" id="KW-1133">Transmembrane helix</keyword>
<dbReference type="InterPro" id="IPR003131">
    <property type="entry name" value="T1-type_BTB"/>
</dbReference>
<dbReference type="HOGENOM" id="CLU_143046_0_0_1"/>
<dbReference type="PROSITE" id="PS50097">
    <property type="entry name" value="BTB"/>
    <property type="match status" value="1"/>
</dbReference>
<dbReference type="PANTHER" id="PTHR11145:SF19">
    <property type="entry name" value="BTB DOMAIN-CONTAINING PROTEIN-RELATED"/>
    <property type="match status" value="1"/>
</dbReference>
<dbReference type="CDD" id="cd18316">
    <property type="entry name" value="BTB_POZ_KCTD-like"/>
    <property type="match status" value="1"/>
</dbReference>
<keyword evidence="1" id="KW-0472">Membrane</keyword>
<dbReference type="GO" id="GO:0051260">
    <property type="term" value="P:protein homooligomerization"/>
    <property type="evidence" value="ECO:0007669"/>
    <property type="project" value="InterPro"/>
</dbReference>
<dbReference type="WormBase" id="ZC239.16">
    <property type="protein sequence ID" value="CE15140"/>
    <property type="gene ID" value="WBGene00022574"/>
</dbReference>
<dbReference type="InterPro" id="IPR045068">
    <property type="entry name" value="BACURD1-3"/>
</dbReference>
<dbReference type="UCSC" id="ZC239.16">
    <property type="organism name" value="c. elegans"/>
</dbReference>
<dbReference type="SMART" id="SM00225">
    <property type="entry name" value="BTB"/>
    <property type="match status" value="1"/>
</dbReference>
<evidence type="ECO:0000313" key="5">
    <source>
        <dbReference type="WormBase" id="ZC239.16"/>
    </source>
</evidence>
<dbReference type="GeneID" id="191126"/>
<organism evidence="3 4">
    <name type="scientific">Caenorhabditis elegans</name>
    <dbReference type="NCBI Taxonomy" id="6239"/>
    <lineage>
        <taxon>Eukaryota</taxon>
        <taxon>Metazoa</taxon>
        <taxon>Ecdysozoa</taxon>
        <taxon>Nematoda</taxon>
        <taxon>Chromadorea</taxon>
        <taxon>Rhabditida</taxon>
        <taxon>Rhabditina</taxon>
        <taxon>Rhabditomorpha</taxon>
        <taxon>Rhabditoidea</taxon>
        <taxon>Rhabditidae</taxon>
        <taxon>Peloderinae</taxon>
        <taxon>Caenorhabditis</taxon>
    </lineage>
</organism>
<dbReference type="RefSeq" id="NP_494482.1">
    <property type="nucleotide sequence ID" value="NM_062081.1"/>
</dbReference>
<dbReference type="InParanoid" id="P91564"/>
<dbReference type="KEGG" id="cel:CELE_ZC239.16"/>
<accession>P91564</accession>
<dbReference type="eggNOG" id="KOG2716">
    <property type="taxonomic scope" value="Eukaryota"/>
</dbReference>
<dbReference type="Proteomes" id="UP000001940">
    <property type="component" value="Chromosome II"/>
</dbReference>
<dbReference type="EMBL" id="BX284602">
    <property type="protein sequence ID" value="CCD64939.1"/>
    <property type="molecule type" value="Genomic_DNA"/>
</dbReference>
<dbReference type="OMA" id="CKSKIPE"/>
<dbReference type="AGR" id="WB:WBGene00022574"/>
<evidence type="ECO:0000313" key="4">
    <source>
        <dbReference type="Proteomes" id="UP000001940"/>
    </source>
</evidence>
<dbReference type="Pfam" id="PF02214">
    <property type="entry name" value="BTB_2"/>
    <property type="match status" value="1"/>
</dbReference>
<dbReference type="PaxDb" id="6239-ZC239.16"/>
<dbReference type="InterPro" id="IPR000210">
    <property type="entry name" value="BTB/POZ_dom"/>
</dbReference>
<dbReference type="InterPro" id="IPR011333">
    <property type="entry name" value="SKP1/BTB/POZ_sf"/>
</dbReference>
<feature type="transmembrane region" description="Helical" evidence="1">
    <location>
        <begin position="118"/>
        <end position="137"/>
    </location>
</feature>
<feature type="domain" description="BTB" evidence="2">
    <location>
        <begin position="3"/>
        <end position="71"/>
    </location>
</feature>
<keyword evidence="4" id="KW-1185">Reference proteome</keyword>
<name>P91564_CAEEL</name>